<evidence type="ECO:0000256" key="10">
    <source>
        <dbReference type="SAM" id="Phobius"/>
    </source>
</evidence>
<sequence length="391" mass="43643">MRGLISVLIVAVLAVGLAMAGRYDPGYVVLVYPPWRMEISFISFVLVLTGLIIGGVMLLRLASLTLNLPSIVRAQRERRAARKRDENFVGGLRAYAEYRYQDAEQSLGQWQGDEARMGLARVLAARSAQEMRAVAQRARHVQSATEHGAELAAQLFEAESCLDAQEATDALVAINRAKEIAPQHTALLRLELKARQLTGQWDEVERLLNVLARSNALDAVVSTQIRRLTYAENLKRRAEDDRGLLEYWKKIPSEFKQDAFVARAAARAFIQRGGHDTALDVLETTLNREWNEDLVALYGEIRGSSPKRQIEQAEKWLRAQPRDAQLLLTLAQLCSVQQLWGKAQSYLEASLAISASAEGHIRMAELKTQSGQTGEACQHYQKALVLCRAVK</sequence>
<dbReference type="InterPro" id="IPR011990">
    <property type="entry name" value="TPR-like_helical_dom_sf"/>
</dbReference>
<dbReference type="Proteomes" id="UP000483432">
    <property type="component" value="Unassembled WGS sequence"/>
</dbReference>
<gene>
    <name evidence="12" type="ORF">GZ085_09310</name>
</gene>
<accession>A0A7C9P780</accession>
<dbReference type="SUPFAM" id="SSF48452">
    <property type="entry name" value="TPR-like"/>
    <property type="match status" value="1"/>
</dbReference>
<comment type="function">
    <text evidence="1">Involved in a late step of protoheme IX synthesis.</text>
</comment>
<keyword evidence="4" id="KW-1003">Cell membrane</keyword>
<reference evidence="12 13" key="1">
    <citation type="submission" date="2019-09" db="EMBL/GenBank/DDBJ databases">
        <title>H2 Metabolism Revealed by Metagenomic Analysis in Subglacial Sediment of East Antarctica.</title>
        <authorList>
            <person name="Yang Z."/>
            <person name="Zhang Y."/>
            <person name="Lv Y."/>
            <person name="Yan W."/>
            <person name="Xiao X."/>
            <person name="Sun B."/>
            <person name="Ma H."/>
        </authorList>
    </citation>
    <scope>NUCLEOTIDE SEQUENCE [LARGE SCALE GENOMIC DNA]</scope>
    <source>
        <strain evidence="12">Bin2_2</strain>
    </source>
</reference>
<dbReference type="GO" id="GO:0042168">
    <property type="term" value="P:heme metabolic process"/>
    <property type="evidence" value="ECO:0007669"/>
    <property type="project" value="InterPro"/>
</dbReference>
<keyword evidence="5" id="KW-0997">Cell inner membrane</keyword>
<keyword evidence="9" id="KW-0627">Porphyrin biosynthesis</keyword>
<organism evidence="12 13">
    <name type="scientific">Sulfuriferula multivorans</name>
    <dbReference type="NCBI Taxonomy" id="1559896"/>
    <lineage>
        <taxon>Bacteria</taxon>
        <taxon>Pseudomonadati</taxon>
        <taxon>Pseudomonadota</taxon>
        <taxon>Betaproteobacteria</taxon>
        <taxon>Nitrosomonadales</taxon>
        <taxon>Sulfuricellaceae</taxon>
        <taxon>Sulfuriferula</taxon>
    </lineage>
</organism>
<evidence type="ECO:0000313" key="12">
    <source>
        <dbReference type="EMBL" id="NDP48567.1"/>
    </source>
</evidence>
<feature type="transmembrane region" description="Helical" evidence="10">
    <location>
        <begin position="39"/>
        <end position="59"/>
    </location>
</feature>
<evidence type="ECO:0000256" key="8">
    <source>
        <dbReference type="ARBA" id="ARBA00023136"/>
    </source>
</evidence>
<comment type="subcellular location">
    <subcellularLocation>
        <location evidence="2">Cell inner membrane</location>
        <topology evidence="2">Multi-pass membrane protein</topology>
    </subcellularLocation>
</comment>
<keyword evidence="7 10" id="KW-1133">Transmembrane helix</keyword>
<keyword evidence="6 10" id="KW-0812">Transmembrane</keyword>
<evidence type="ECO:0000256" key="7">
    <source>
        <dbReference type="ARBA" id="ARBA00022989"/>
    </source>
</evidence>
<evidence type="ECO:0000256" key="3">
    <source>
        <dbReference type="ARBA" id="ARBA00004744"/>
    </source>
</evidence>
<name>A0A7C9P780_9PROT</name>
<dbReference type="UniPathway" id="UPA00252"/>
<evidence type="ECO:0000256" key="1">
    <source>
        <dbReference type="ARBA" id="ARBA00002962"/>
    </source>
</evidence>
<dbReference type="EMBL" id="JAAFGW010000132">
    <property type="protein sequence ID" value="NDP48567.1"/>
    <property type="molecule type" value="Genomic_DNA"/>
</dbReference>
<dbReference type="InterPro" id="IPR005254">
    <property type="entry name" value="Heme_biosyn_assoc_TPR_pro"/>
</dbReference>
<evidence type="ECO:0000259" key="11">
    <source>
        <dbReference type="Pfam" id="PF07219"/>
    </source>
</evidence>
<keyword evidence="8 10" id="KW-0472">Membrane</keyword>
<dbReference type="InterPro" id="IPR010817">
    <property type="entry name" value="HemY_N"/>
</dbReference>
<comment type="caution">
    <text evidence="12">The sequence shown here is derived from an EMBL/GenBank/DDBJ whole genome shotgun (WGS) entry which is preliminary data.</text>
</comment>
<dbReference type="AlphaFoldDB" id="A0A7C9P780"/>
<evidence type="ECO:0000313" key="13">
    <source>
        <dbReference type="Proteomes" id="UP000483432"/>
    </source>
</evidence>
<proteinExistence type="predicted"/>
<dbReference type="GO" id="GO:0005886">
    <property type="term" value="C:plasma membrane"/>
    <property type="evidence" value="ECO:0007669"/>
    <property type="project" value="UniProtKB-SubCell"/>
</dbReference>
<comment type="pathway">
    <text evidence="3">Porphyrin-containing compound metabolism; protoheme biosynthesis.</text>
</comment>
<dbReference type="NCBIfam" id="TIGR00540">
    <property type="entry name" value="TPR_hemY_coli"/>
    <property type="match status" value="1"/>
</dbReference>
<evidence type="ECO:0000256" key="2">
    <source>
        <dbReference type="ARBA" id="ARBA00004429"/>
    </source>
</evidence>
<dbReference type="GO" id="GO:0006779">
    <property type="term" value="P:porphyrin-containing compound biosynthetic process"/>
    <property type="evidence" value="ECO:0007669"/>
    <property type="project" value="UniProtKB-KW"/>
</dbReference>
<evidence type="ECO:0000256" key="4">
    <source>
        <dbReference type="ARBA" id="ARBA00022475"/>
    </source>
</evidence>
<dbReference type="Pfam" id="PF07219">
    <property type="entry name" value="HemY_N"/>
    <property type="match status" value="1"/>
</dbReference>
<feature type="domain" description="HemY N-terminal" evidence="11">
    <location>
        <begin position="26"/>
        <end position="131"/>
    </location>
</feature>
<protein>
    <submittedName>
        <fullName evidence="12">Heme biosynthesis protein HemY</fullName>
    </submittedName>
</protein>
<evidence type="ECO:0000256" key="6">
    <source>
        <dbReference type="ARBA" id="ARBA00022692"/>
    </source>
</evidence>
<evidence type="ECO:0000256" key="5">
    <source>
        <dbReference type="ARBA" id="ARBA00022519"/>
    </source>
</evidence>
<evidence type="ECO:0000256" key="9">
    <source>
        <dbReference type="ARBA" id="ARBA00023244"/>
    </source>
</evidence>
<dbReference type="Gene3D" id="1.25.40.10">
    <property type="entry name" value="Tetratricopeptide repeat domain"/>
    <property type="match status" value="1"/>
</dbReference>